<dbReference type="RefSeq" id="WP_017741908.1">
    <property type="nucleotide sequence ID" value="NZ_KQ976354.1"/>
</dbReference>
<evidence type="ECO:0000313" key="2">
    <source>
        <dbReference type="Proteomes" id="UP000076925"/>
    </source>
</evidence>
<comment type="caution">
    <text evidence="1">The sequence shown here is derived from an EMBL/GenBank/DDBJ whole genome shotgun (WGS) entry which is preliminary data.</text>
</comment>
<dbReference type="Proteomes" id="UP000076925">
    <property type="component" value="Unassembled WGS sequence"/>
</dbReference>
<evidence type="ECO:0000313" key="1">
    <source>
        <dbReference type="EMBL" id="KYC42159.1"/>
    </source>
</evidence>
<proteinExistence type="predicted"/>
<keyword evidence="2" id="KW-1185">Reference proteome</keyword>
<dbReference type="OrthoDB" id="571791at2"/>
<sequence>MTEPVLLFLDINGVIDVKDNTKTTEEKISNQEIGYPVPGAKEFLQLIDNCSWIHPLWISSWGCQSYVWNKWSNTRYWDSAYPLNEDEENKALRLFPNASDKYLAARWHSRDWQHRVVWIEDGFWLMSTSPTLEWTQSNPKIQIIDTLPTPKEHLQGYEQGIEHWNIERICDALDIEKREILLNQIKVYLPDLTETLSQNIISVPEENPTTILNQINPLPADKNTKNLKKPTSFISNIWNLFKESDRT</sequence>
<name>A0A139XBU1_9CYAN</name>
<protein>
    <submittedName>
        <fullName evidence="1">Uncharacterized protein</fullName>
    </submittedName>
</protein>
<gene>
    <name evidence="1" type="ORF">WA1_19400</name>
</gene>
<dbReference type="EMBL" id="ANNX02000020">
    <property type="protein sequence ID" value="KYC42159.1"/>
    <property type="molecule type" value="Genomic_DNA"/>
</dbReference>
<dbReference type="AlphaFoldDB" id="A0A139XBU1"/>
<reference evidence="1 2" key="1">
    <citation type="journal article" date="2013" name="Genome Biol. Evol.">
        <title>Genomes of Stigonematalean cyanobacteria (subsection V) and the evolution of oxygenic photosynthesis from prokaryotes to plastids.</title>
        <authorList>
            <person name="Dagan T."/>
            <person name="Roettger M."/>
            <person name="Stucken K."/>
            <person name="Landan G."/>
            <person name="Koch R."/>
            <person name="Major P."/>
            <person name="Gould S.B."/>
            <person name="Goremykin V.V."/>
            <person name="Rippka R."/>
            <person name="Tandeau de Marsac N."/>
            <person name="Gugger M."/>
            <person name="Lockhart P.J."/>
            <person name="Allen J.F."/>
            <person name="Brune I."/>
            <person name="Maus I."/>
            <person name="Puhler A."/>
            <person name="Martin W.F."/>
        </authorList>
    </citation>
    <scope>NUCLEOTIDE SEQUENCE [LARGE SCALE GENOMIC DNA]</scope>
    <source>
        <strain evidence="1 2">PCC 7110</strain>
    </source>
</reference>
<accession>A0A139XBU1</accession>
<organism evidence="1 2">
    <name type="scientific">Scytonema hofmannii PCC 7110</name>
    <dbReference type="NCBI Taxonomy" id="128403"/>
    <lineage>
        <taxon>Bacteria</taxon>
        <taxon>Bacillati</taxon>
        <taxon>Cyanobacteriota</taxon>
        <taxon>Cyanophyceae</taxon>
        <taxon>Nostocales</taxon>
        <taxon>Scytonemataceae</taxon>
        <taxon>Scytonema</taxon>
    </lineage>
</organism>